<dbReference type="Proteomes" id="UP000327157">
    <property type="component" value="Chromosome 11"/>
</dbReference>
<keyword evidence="2" id="KW-1185">Reference proteome</keyword>
<dbReference type="EMBL" id="SMOL01000559">
    <property type="protein sequence ID" value="KAB2606103.1"/>
    <property type="molecule type" value="Genomic_DNA"/>
</dbReference>
<evidence type="ECO:0000313" key="2">
    <source>
        <dbReference type="Proteomes" id="UP000327157"/>
    </source>
</evidence>
<reference evidence="2" key="2">
    <citation type="submission" date="2019-10" db="EMBL/GenBank/DDBJ databases">
        <title>A de novo genome assembly of a pear dwarfing rootstock.</title>
        <authorList>
            <person name="Wang F."/>
            <person name="Wang J."/>
            <person name="Li S."/>
            <person name="Zhang Y."/>
            <person name="Fang M."/>
            <person name="Ma L."/>
            <person name="Zhao Y."/>
            <person name="Jiang S."/>
        </authorList>
    </citation>
    <scope>NUCLEOTIDE SEQUENCE [LARGE SCALE GENOMIC DNA]</scope>
</reference>
<sequence>MTKLEVSIVEAWVAYESLALCTMYLQDVEMALNHPQCNNDGGVKKRNILFLPKLHNHC</sequence>
<accession>A0A5N5FSU6</accession>
<evidence type="ECO:0000313" key="1">
    <source>
        <dbReference type="EMBL" id="KAB2606103.1"/>
    </source>
</evidence>
<proteinExistence type="predicted"/>
<reference evidence="1 2" key="3">
    <citation type="submission" date="2019-11" db="EMBL/GenBank/DDBJ databases">
        <title>A de novo genome assembly of a pear dwarfing rootstock.</title>
        <authorList>
            <person name="Wang F."/>
            <person name="Wang J."/>
            <person name="Li S."/>
            <person name="Zhang Y."/>
            <person name="Fang M."/>
            <person name="Ma L."/>
            <person name="Zhao Y."/>
            <person name="Jiang S."/>
        </authorList>
    </citation>
    <scope>NUCLEOTIDE SEQUENCE [LARGE SCALE GENOMIC DNA]</scope>
    <source>
        <strain evidence="1">S2</strain>
        <tissue evidence="1">Leaf</tissue>
    </source>
</reference>
<protein>
    <submittedName>
        <fullName evidence="1">Uncharacterized protein</fullName>
    </submittedName>
</protein>
<dbReference type="AlphaFoldDB" id="A0A5N5FSU6"/>
<comment type="caution">
    <text evidence="1">The sequence shown here is derived from an EMBL/GenBank/DDBJ whole genome shotgun (WGS) entry which is preliminary data.</text>
</comment>
<gene>
    <name evidence="1" type="ORF">D8674_005820</name>
</gene>
<organism evidence="1 2">
    <name type="scientific">Pyrus ussuriensis x Pyrus communis</name>
    <dbReference type="NCBI Taxonomy" id="2448454"/>
    <lineage>
        <taxon>Eukaryota</taxon>
        <taxon>Viridiplantae</taxon>
        <taxon>Streptophyta</taxon>
        <taxon>Embryophyta</taxon>
        <taxon>Tracheophyta</taxon>
        <taxon>Spermatophyta</taxon>
        <taxon>Magnoliopsida</taxon>
        <taxon>eudicotyledons</taxon>
        <taxon>Gunneridae</taxon>
        <taxon>Pentapetalae</taxon>
        <taxon>rosids</taxon>
        <taxon>fabids</taxon>
        <taxon>Rosales</taxon>
        <taxon>Rosaceae</taxon>
        <taxon>Amygdaloideae</taxon>
        <taxon>Maleae</taxon>
        <taxon>Pyrus</taxon>
    </lineage>
</organism>
<reference evidence="1 2" key="1">
    <citation type="submission" date="2019-09" db="EMBL/GenBank/DDBJ databases">
        <authorList>
            <person name="Ou C."/>
        </authorList>
    </citation>
    <scope>NUCLEOTIDE SEQUENCE [LARGE SCALE GENOMIC DNA]</scope>
    <source>
        <strain evidence="1">S2</strain>
        <tissue evidence="1">Leaf</tissue>
    </source>
</reference>
<name>A0A5N5FSU6_9ROSA</name>